<dbReference type="SMART" id="SM00382">
    <property type="entry name" value="AAA"/>
    <property type="match status" value="1"/>
</dbReference>
<evidence type="ECO:0000256" key="11">
    <source>
        <dbReference type="RuleBase" id="RU362085"/>
    </source>
</evidence>
<dbReference type="GO" id="GO:0005829">
    <property type="term" value="C:cytosol"/>
    <property type="evidence" value="ECO:0007669"/>
    <property type="project" value="TreeGrafter"/>
</dbReference>
<accession>A0A2U9NQ20</accession>
<keyword evidence="4 11" id="KW-0547">Nucleotide-binding</keyword>
<feature type="domain" description="SF4 helicase" evidence="12">
    <location>
        <begin position="185"/>
        <end position="452"/>
    </location>
</feature>
<protein>
    <recommendedName>
        <fullName evidence="11">Replicative DNA helicase</fullName>
        <ecNumber evidence="11">5.6.2.3</ecNumber>
    </recommendedName>
</protein>
<dbReference type="PANTHER" id="PTHR30153:SF2">
    <property type="entry name" value="REPLICATIVE DNA HELICASE"/>
    <property type="match status" value="1"/>
</dbReference>
<dbReference type="SUPFAM" id="SSF52540">
    <property type="entry name" value="P-loop containing nucleoside triphosphate hydrolases"/>
    <property type="match status" value="1"/>
</dbReference>
<dbReference type="PROSITE" id="PS51199">
    <property type="entry name" value="SF4_HELICASE"/>
    <property type="match status" value="1"/>
</dbReference>
<evidence type="ECO:0000256" key="1">
    <source>
        <dbReference type="ARBA" id="ARBA00008428"/>
    </source>
</evidence>
<evidence type="ECO:0000256" key="4">
    <source>
        <dbReference type="ARBA" id="ARBA00022741"/>
    </source>
</evidence>
<keyword evidence="7 11" id="KW-0067">ATP-binding</keyword>
<evidence type="ECO:0000256" key="3">
    <source>
        <dbReference type="ARBA" id="ARBA00022705"/>
    </source>
</evidence>
<reference evidence="13" key="1">
    <citation type="journal article" date="2018" name="Adv. Bot. Res.">
        <title>Evolution of the Plastid Genomes in Diatoms.</title>
        <authorList>
            <person name="Yu M."/>
            <person name="Ashworth M.P."/>
            <person name="Hajrah N.H."/>
            <person name="Khiyami M.A."/>
            <person name="Sabir M.J."/>
            <person name="Alhebshi A.M."/>
            <person name="Al-Malki A.L."/>
            <person name="Sabir J.S.M."/>
            <person name="Theriot E.C."/>
            <person name="Jansen R.K."/>
        </authorList>
    </citation>
    <scope>NUCLEOTIDE SEQUENCE</scope>
</reference>
<dbReference type="InterPro" id="IPR007694">
    <property type="entry name" value="DNA_helicase_DnaB-like_C"/>
</dbReference>
<dbReference type="GO" id="GO:0016887">
    <property type="term" value="F:ATP hydrolysis activity"/>
    <property type="evidence" value="ECO:0007669"/>
    <property type="project" value="RHEA"/>
</dbReference>
<dbReference type="SUPFAM" id="SSF48024">
    <property type="entry name" value="N-terminal domain of DnaB helicase"/>
    <property type="match status" value="1"/>
</dbReference>
<dbReference type="NCBIfam" id="TIGR00665">
    <property type="entry name" value="DnaB"/>
    <property type="match status" value="1"/>
</dbReference>
<keyword evidence="13" id="KW-0934">Plastid</keyword>
<dbReference type="GO" id="GO:0003677">
    <property type="term" value="F:DNA binding"/>
    <property type="evidence" value="ECO:0007669"/>
    <property type="project" value="UniProtKB-UniRule"/>
</dbReference>
<keyword evidence="13" id="KW-0150">Chloroplast</keyword>
<dbReference type="InterPro" id="IPR007693">
    <property type="entry name" value="DNA_helicase_DnaB-like_N"/>
</dbReference>
<keyword evidence="5 11" id="KW-0378">Hydrolase</keyword>
<dbReference type="Gene3D" id="3.40.50.300">
    <property type="entry name" value="P-loop containing nucleotide triphosphate hydrolases"/>
    <property type="match status" value="1"/>
</dbReference>
<evidence type="ECO:0000256" key="2">
    <source>
        <dbReference type="ARBA" id="ARBA00022515"/>
    </source>
</evidence>
<evidence type="ECO:0000256" key="10">
    <source>
        <dbReference type="ARBA" id="ARBA00048954"/>
    </source>
</evidence>
<evidence type="ECO:0000256" key="6">
    <source>
        <dbReference type="ARBA" id="ARBA00022806"/>
    </source>
</evidence>
<keyword evidence="6 11" id="KW-0347">Helicase</keyword>
<evidence type="ECO:0000313" key="13">
    <source>
        <dbReference type="EMBL" id="AWT39220.1"/>
    </source>
</evidence>
<dbReference type="EC" id="5.6.2.3" evidence="11"/>
<dbReference type="InterPro" id="IPR007692">
    <property type="entry name" value="DNA_helicase_DnaB"/>
</dbReference>
<evidence type="ECO:0000259" key="12">
    <source>
        <dbReference type="PROSITE" id="PS51199"/>
    </source>
</evidence>
<dbReference type="GeneID" id="36958868"/>
<dbReference type="GO" id="GO:0005524">
    <property type="term" value="F:ATP binding"/>
    <property type="evidence" value="ECO:0007669"/>
    <property type="project" value="UniProtKB-UniRule"/>
</dbReference>
<comment type="function">
    <text evidence="11">The main replicative DNA helicase, it participates in initiation and elongation during chromosome replication. Travels ahead of the DNA replisome, separating dsDNA into templates for DNA synthesis. A processive ATP-dependent 5'-3' DNA helicase it has DNA-dependent ATPase activity.</text>
</comment>
<dbReference type="GO" id="GO:0006269">
    <property type="term" value="P:DNA replication, synthesis of primer"/>
    <property type="evidence" value="ECO:0007669"/>
    <property type="project" value="UniProtKB-UniRule"/>
</dbReference>
<gene>
    <name evidence="13" type="primary">dnaB</name>
</gene>
<dbReference type="Pfam" id="PF03796">
    <property type="entry name" value="DnaB_C"/>
    <property type="match status" value="1"/>
</dbReference>
<evidence type="ECO:0000256" key="5">
    <source>
        <dbReference type="ARBA" id="ARBA00022801"/>
    </source>
</evidence>
<keyword evidence="8 11" id="KW-0238">DNA-binding</keyword>
<dbReference type="CDD" id="cd00984">
    <property type="entry name" value="DnaB_C"/>
    <property type="match status" value="1"/>
</dbReference>
<dbReference type="Pfam" id="PF00772">
    <property type="entry name" value="DnaB"/>
    <property type="match status" value="1"/>
</dbReference>
<sequence length="452" mass="52075">MTTSNTNSTQFYIENYLPHNFLAEKIVLSSLLISNEAIEITLNNLEIQAFYFKNHQEIYKAILTLYKKTAIIDLITLITFLQDNGLLEKIGGMKVINELIIEIPNLGYLKEYIRLLQDKFLRRTLIKLGYSIVNSSYITNIPLENIFNDLETQLFELKNETQKKETLNSTDLFSKIFLDLKQKSSNPSLTGISSGFYDLDSLTQGFQKSDLIIIAGRPSMGKTAFSLHIAINIIKNYKLPVLFFSLEMSKEQLIYRLLANEIEITNTRLRSGNLNKKDWLKLNTSIKMMSCLPLFIDDSVLISITDIRSKIKKLLFEETNLGLIIIDYLQLMQQFKFSTDNRAQELSQITRSLKSIAREFNVPVIALSQLSRNVENRINKRPILSDLRESGAIEQDADLVLMLYREKYYTLEEYKTDILELIIAKHRNGPIGTVNLLFNPVYTKFANLNTNL</sequence>
<keyword evidence="3 11" id="KW-0235">DNA replication</keyword>
<dbReference type="InterPro" id="IPR027417">
    <property type="entry name" value="P-loop_NTPase"/>
</dbReference>
<proteinExistence type="inferred from homology"/>
<name>A0A2U9NQ20_9STRA</name>
<dbReference type="RefSeq" id="YP_009496507.1">
    <property type="nucleotide sequence ID" value="NC_038000.1"/>
</dbReference>
<dbReference type="AlphaFoldDB" id="A0A2U9NQ20"/>
<dbReference type="InterPro" id="IPR003593">
    <property type="entry name" value="AAA+_ATPase"/>
</dbReference>
<dbReference type="EMBL" id="MG755799">
    <property type="protein sequence ID" value="AWT39220.1"/>
    <property type="molecule type" value="Genomic_DNA"/>
</dbReference>
<evidence type="ECO:0000256" key="7">
    <source>
        <dbReference type="ARBA" id="ARBA00022840"/>
    </source>
</evidence>
<dbReference type="PANTHER" id="PTHR30153">
    <property type="entry name" value="REPLICATIVE DNA HELICASE DNAB"/>
    <property type="match status" value="1"/>
</dbReference>
<dbReference type="GO" id="GO:0043139">
    <property type="term" value="F:5'-3' DNA helicase activity"/>
    <property type="evidence" value="ECO:0007669"/>
    <property type="project" value="UniProtKB-EC"/>
</dbReference>
<dbReference type="FunFam" id="3.40.50.300:FF:001761">
    <property type="entry name" value="Replicative DNA helicase"/>
    <property type="match status" value="1"/>
</dbReference>
<evidence type="ECO:0000256" key="9">
    <source>
        <dbReference type="ARBA" id="ARBA00023235"/>
    </source>
</evidence>
<organism evidence="13">
    <name type="scientific">Actinocyclus subtilis</name>
    <dbReference type="NCBI Taxonomy" id="1630683"/>
    <lineage>
        <taxon>Eukaryota</taxon>
        <taxon>Sar</taxon>
        <taxon>Stramenopiles</taxon>
        <taxon>Ochrophyta</taxon>
        <taxon>Bacillariophyta</taxon>
        <taxon>Coscinodiscophyceae</taxon>
        <taxon>Coscinodiscophycidae</taxon>
        <taxon>Coscinodiscales</taxon>
        <taxon>Hemidiscaceae</taxon>
        <taxon>Actinocyclus</taxon>
    </lineage>
</organism>
<dbReference type="InterPro" id="IPR036185">
    <property type="entry name" value="DNA_heli_DnaB-like_N_sf"/>
</dbReference>
<dbReference type="InterPro" id="IPR016136">
    <property type="entry name" value="DNA_helicase_N/primase_C"/>
</dbReference>
<keyword evidence="2 11" id="KW-0639">Primosome</keyword>
<comment type="catalytic activity">
    <reaction evidence="10 11">
        <text>ATP + H2O = ADP + phosphate + H(+)</text>
        <dbReference type="Rhea" id="RHEA:13065"/>
        <dbReference type="ChEBI" id="CHEBI:15377"/>
        <dbReference type="ChEBI" id="CHEBI:15378"/>
        <dbReference type="ChEBI" id="CHEBI:30616"/>
        <dbReference type="ChEBI" id="CHEBI:43474"/>
        <dbReference type="ChEBI" id="CHEBI:456216"/>
        <dbReference type="EC" id="5.6.2.3"/>
    </reaction>
</comment>
<dbReference type="Gene3D" id="1.10.860.10">
    <property type="entry name" value="DNAb Helicase, Chain A"/>
    <property type="match status" value="1"/>
</dbReference>
<evidence type="ECO:0000256" key="8">
    <source>
        <dbReference type="ARBA" id="ARBA00023125"/>
    </source>
</evidence>
<comment type="similarity">
    <text evidence="1 11">Belongs to the helicase family. DnaB subfamily.</text>
</comment>
<geneLocation type="chloroplast" evidence="13"/>
<keyword evidence="9" id="KW-0413">Isomerase</keyword>